<feature type="binding site" evidence="9">
    <location>
        <position position="286"/>
    </location>
    <ligand>
        <name>K(+)</name>
        <dbReference type="ChEBI" id="CHEBI:29103"/>
    </ligand>
</feature>
<comment type="subcellular location">
    <subcellularLocation>
        <location evidence="9">Cytoplasm</location>
    </subcellularLocation>
    <subcellularLocation>
        <location evidence="9">Nucleus</location>
    </subcellularLocation>
</comment>
<dbReference type="GeneID" id="108734912"/>
<feature type="binding site" evidence="9">
    <location>
        <begin position="10"/>
        <end position="12"/>
    </location>
    <ligand>
        <name>substrate</name>
    </ligand>
</feature>
<dbReference type="GO" id="GO:0019303">
    <property type="term" value="P:D-ribose catabolic process"/>
    <property type="evidence" value="ECO:0007669"/>
    <property type="project" value="UniProtKB-UniRule"/>
</dbReference>
<dbReference type="InParanoid" id="A0A1W4WE16"/>
<proteinExistence type="inferred from homology"/>
<comment type="function">
    <text evidence="9">Catalyzes the phosphorylation of ribose at O-5 in a reaction requiring ATP and magnesium. The resulting D-ribose-5-phosphate can then be used either for sythesis of nucleotides, histidine, and tryptophan, or as a component of the pentose phosphate pathway.</text>
</comment>
<evidence type="ECO:0000256" key="4">
    <source>
        <dbReference type="ARBA" id="ARBA00022777"/>
    </source>
</evidence>
<comment type="subunit">
    <text evidence="9">Homodimer.</text>
</comment>
<dbReference type="CDD" id="cd01174">
    <property type="entry name" value="ribokinase"/>
    <property type="match status" value="1"/>
</dbReference>
<evidence type="ECO:0000256" key="1">
    <source>
        <dbReference type="ARBA" id="ARBA00022679"/>
    </source>
</evidence>
<dbReference type="GO" id="GO:0004747">
    <property type="term" value="F:ribokinase activity"/>
    <property type="evidence" value="ECO:0007669"/>
    <property type="project" value="UniProtKB-UniRule"/>
</dbReference>
<gene>
    <name evidence="12" type="primary">LOC108734912</name>
</gene>
<feature type="binding site" evidence="9">
    <location>
        <position position="283"/>
    </location>
    <ligand>
        <name>K(+)</name>
        <dbReference type="ChEBI" id="CHEBI:29103"/>
    </ligand>
</feature>
<evidence type="ECO:0000256" key="8">
    <source>
        <dbReference type="ARBA" id="ARBA00023277"/>
    </source>
</evidence>
<feature type="binding site" evidence="9">
    <location>
        <position position="288"/>
    </location>
    <ligand>
        <name>K(+)</name>
        <dbReference type="ChEBI" id="CHEBI:29103"/>
    </ligand>
</feature>
<protein>
    <recommendedName>
        <fullName evidence="9">Ribokinase</fullName>
        <shortName evidence="9">RK</shortName>
        <ecNumber evidence="9">2.7.1.15</ecNumber>
    </recommendedName>
</protein>
<dbReference type="PRINTS" id="PR00990">
    <property type="entry name" value="RIBOKINASE"/>
</dbReference>
<dbReference type="EC" id="2.7.1.15" evidence="9"/>
<dbReference type="InterPro" id="IPR002139">
    <property type="entry name" value="Ribo/fructo_kinase"/>
</dbReference>
<keyword evidence="6 9" id="KW-0460">Magnesium</keyword>
<keyword evidence="8 9" id="KW-0119">Carbohydrate metabolism</keyword>
<organism evidence="11 12">
    <name type="scientific">Agrilus planipennis</name>
    <name type="common">Emerald ash borer</name>
    <name type="synonym">Agrilus marcopoli</name>
    <dbReference type="NCBI Taxonomy" id="224129"/>
    <lineage>
        <taxon>Eukaryota</taxon>
        <taxon>Metazoa</taxon>
        <taxon>Ecdysozoa</taxon>
        <taxon>Arthropoda</taxon>
        <taxon>Hexapoda</taxon>
        <taxon>Insecta</taxon>
        <taxon>Pterygota</taxon>
        <taxon>Neoptera</taxon>
        <taxon>Endopterygota</taxon>
        <taxon>Coleoptera</taxon>
        <taxon>Polyphaga</taxon>
        <taxon>Elateriformia</taxon>
        <taxon>Buprestoidea</taxon>
        <taxon>Buprestidae</taxon>
        <taxon>Agrilinae</taxon>
        <taxon>Agrilus</taxon>
    </lineage>
</organism>
<feature type="binding site" evidence="9">
    <location>
        <position position="247"/>
    </location>
    <ligand>
        <name>K(+)</name>
        <dbReference type="ChEBI" id="CHEBI:29103"/>
    </ligand>
</feature>
<dbReference type="Gene3D" id="3.40.1190.20">
    <property type="match status" value="1"/>
</dbReference>
<dbReference type="Proteomes" id="UP000192223">
    <property type="component" value="Unplaced"/>
</dbReference>
<feature type="domain" description="Carbohydrate kinase PfkB" evidence="10">
    <location>
        <begin position="2"/>
        <end position="295"/>
    </location>
</feature>
<dbReference type="InterPro" id="IPR029056">
    <property type="entry name" value="Ribokinase-like"/>
</dbReference>
<dbReference type="PANTHER" id="PTHR10584:SF166">
    <property type="entry name" value="RIBOKINASE"/>
    <property type="match status" value="1"/>
</dbReference>
<feature type="binding site" evidence="9">
    <location>
        <begin position="250"/>
        <end position="251"/>
    </location>
    <ligand>
        <name>ATP</name>
        <dbReference type="ChEBI" id="CHEBI:30616"/>
    </ligand>
</feature>
<feature type="binding site" evidence="9">
    <location>
        <position position="251"/>
    </location>
    <ligand>
        <name>substrate</name>
    </ligand>
</feature>
<name>A0A1W4WE16_AGRPL</name>
<evidence type="ECO:0000256" key="7">
    <source>
        <dbReference type="ARBA" id="ARBA00022958"/>
    </source>
</evidence>
<keyword evidence="3 9" id="KW-0547">Nucleotide-binding</keyword>
<feature type="binding site" evidence="9">
    <location>
        <position position="139"/>
    </location>
    <ligand>
        <name>substrate</name>
    </ligand>
</feature>
<comment type="caution">
    <text evidence="9">Lacks conserved residue(s) required for the propagation of feature annotation.</text>
</comment>
<dbReference type="GO" id="GO:0005524">
    <property type="term" value="F:ATP binding"/>
    <property type="evidence" value="ECO:0007669"/>
    <property type="project" value="UniProtKB-UniRule"/>
</dbReference>
<comment type="similarity">
    <text evidence="9">Belongs to the carbohydrate kinase PfkB family. Ribokinase subfamily.</text>
</comment>
<keyword evidence="4 9" id="KW-0418">Kinase</keyword>
<feature type="active site" description="Proton acceptor" evidence="9">
    <location>
        <position position="251"/>
    </location>
</feature>
<feature type="binding site" evidence="9">
    <location>
        <begin position="217"/>
        <end position="222"/>
    </location>
    <ligand>
        <name>ATP</name>
        <dbReference type="ChEBI" id="CHEBI:30616"/>
    </ligand>
</feature>
<keyword evidence="1 9" id="KW-0808">Transferase</keyword>
<feature type="binding site" evidence="9">
    <location>
        <position position="292"/>
    </location>
    <ligand>
        <name>K(+)</name>
        <dbReference type="ChEBI" id="CHEBI:29103"/>
    </ligand>
</feature>
<dbReference type="STRING" id="224129.A0A1W4WE16"/>
<comment type="pathway">
    <text evidence="9">Carbohydrate metabolism; D-ribose degradation; D-ribose 5-phosphate from beta-D-ribopyranose: step 2/2.</text>
</comment>
<dbReference type="InterPro" id="IPR011611">
    <property type="entry name" value="PfkB_dom"/>
</dbReference>
<evidence type="ECO:0000259" key="10">
    <source>
        <dbReference type="Pfam" id="PF00294"/>
    </source>
</evidence>
<keyword evidence="9" id="KW-0963">Cytoplasm</keyword>
<keyword evidence="5 9" id="KW-0067">ATP-binding</keyword>
<feature type="binding site" evidence="9">
    <location>
        <begin position="38"/>
        <end position="42"/>
    </location>
    <ligand>
        <name>substrate</name>
    </ligand>
</feature>
<keyword evidence="2 9" id="KW-0479">Metal-binding</keyword>
<evidence type="ECO:0000256" key="9">
    <source>
        <dbReference type="HAMAP-Rule" id="MF_03215"/>
    </source>
</evidence>
<dbReference type="OrthoDB" id="415590at2759"/>
<dbReference type="GO" id="GO:0005829">
    <property type="term" value="C:cytosol"/>
    <property type="evidence" value="ECO:0007669"/>
    <property type="project" value="TreeGrafter"/>
</dbReference>
<reference evidence="12" key="1">
    <citation type="submission" date="2025-08" db="UniProtKB">
        <authorList>
            <consortium name="RefSeq"/>
        </authorList>
    </citation>
    <scope>IDENTIFICATION</scope>
    <source>
        <tissue evidence="12">Entire body</tissue>
    </source>
</reference>
<keyword evidence="7 9" id="KW-0630">Potassium</keyword>
<evidence type="ECO:0000313" key="11">
    <source>
        <dbReference type="Proteomes" id="UP000192223"/>
    </source>
</evidence>
<dbReference type="RefSeq" id="XP_018322179.1">
    <property type="nucleotide sequence ID" value="XM_018466677.2"/>
</dbReference>
<evidence type="ECO:0000256" key="6">
    <source>
        <dbReference type="ARBA" id="ARBA00022842"/>
    </source>
</evidence>
<dbReference type="PANTHER" id="PTHR10584">
    <property type="entry name" value="SUGAR KINASE"/>
    <property type="match status" value="1"/>
</dbReference>
<accession>A0A1W4WE16</accession>
<dbReference type="GO" id="GO:0005634">
    <property type="term" value="C:nucleus"/>
    <property type="evidence" value="ECO:0007669"/>
    <property type="project" value="UniProtKB-SubCell"/>
</dbReference>
<dbReference type="Pfam" id="PF00294">
    <property type="entry name" value="PfkB"/>
    <property type="match status" value="1"/>
</dbReference>
<dbReference type="UniPathway" id="UPA00916">
    <property type="reaction ID" value="UER00889"/>
</dbReference>
<feature type="binding site" evidence="9">
    <location>
        <position position="245"/>
    </location>
    <ligand>
        <name>K(+)</name>
        <dbReference type="ChEBI" id="CHEBI:29103"/>
    </ligand>
</feature>
<keyword evidence="11" id="KW-1185">Reference proteome</keyword>
<dbReference type="GO" id="GO:0046872">
    <property type="term" value="F:metal ion binding"/>
    <property type="evidence" value="ECO:0007669"/>
    <property type="project" value="UniProtKB-KW"/>
</dbReference>
<comment type="activity regulation">
    <text evidence="9">Activated by a monovalent cation that binds near, but not in, the active site. The most likely occupant of the site in vivo is potassium. Ion binding induces a conformational change that may alter substrate affinity.</text>
</comment>
<dbReference type="SUPFAM" id="SSF53613">
    <property type="entry name" value="Ribokinase-like"/>
    <property type="match status" value="1"/>
</dbReference>
<evidence type="ECO:0000313" key="12">
    <source>
        <dbReference type="RefSeq" id="XP_018322179.1"/>
    </source>
</evidence>
<comment type="catalytic activity">
    <reaction evidence="9">
        <text>D-ribose + ATP = D-ribose 5-phosphate + ADP + H(+)</text>
        <dbReference type="Rhea" id="RHEA:13697"/>
        <dbReference type="ChEBI" id="CHEBI:15378"/>
        <dbReference type="ChEBI" id="CHEBI:30616"/>
        <dbReference type="ChEBI" id="CHEBI:47013"/>
        <dbReference type="ChEBI" id="CHEBI:78346"/>
        <dbReference type="ChEBI" id="CHEBI:456216"/>
        <dbReference type="EC" id="2.7.1.15"/>
    </reaction>
</comment>
<feature type="binding site" evidence="9">
    <location>
        <position position="181"/>
    </location>
    <ligand>
        <name>ATP</name>
        <dbReference type="ChEBI" id="CHEBI:30616"/>
    </ligand>
</feature>
<dbReference type="AlphaFoldDB" id="A0A1W4WE16"/>
<dbReference type="HAMAP" id="MF_01987">
    <property type="entry name" value="Ribokinase"/>
    <property type="match status" value="1"/>
</dbReference>
<dbReference type="InterPro" id="IPR011877">
    <property type="entry name" value="Ribokinase"/>
</dbReference>
<evidence type="ECO:0000256" key="2">
    <source>
        <dbReference type="ARBA" id="ARBA00022723"/>
    </source>
</evidence>
<evidence type="ECO:0000256" key="3">
    <source>
        <dbReference type="ARBA" id="ARBA00022741"/>
    </source>
</evidence>
<comment type="cofactor">
    <cofactor evidence="9">
        <name>Mg(2+)</name>
        <dbReference type="ChEBI" id="CHEBI:18420"/>
    </cofactor>
    <text evidence="9">Requires a divalent cation, most likely magnesium in vivo, as an electrophilic catalyst to aid phosphoryl group transfer. It is the chelate of the metal and the nucleotide that is the actual substrate.</text>
</comment>
<keyword evidence="9" id="KW-0539">Nucleus</keyword>
<evidence type="ECO:0000256" key="5">
    <source>
        <dbReference type="ARBA" id="ARBA00022840"/>
    </source>
</evidence>
<sequence length="307" mass="32818">MEVVAVGGCWCDFVSISPKLPKKGQTILGSKFLTQHGGKAANVAVTVSHLKGKSAIIGRVGNDFWGENRIKSLNELGVNTNCLQKTSGHHTGIAMVNLSEAGENQIVGIPGANYQVSAQDIDKYKSIIEKAEVVVVTLEIPVPSAIRSLELSQRISILNAAPAPENCDPALFTLPTVFVVNETEASIFTGLPVVSFEDCKKAVKCFLEKGCKSVIITMGEKGAVFGSDATSDPIHVKCPQVACIDSTAAGDAFVGVLAYLMTYRKDIEMEQMVEAACYCASYSVTIQGSQASLPTLTTLQQYFLEKF</sequence>